<dbReference type="PANTHER" id="PTHR13140">
    <property type="entry name" value="MYOSIN"/>
    <property type="match status" value="1"/>
</dbReference>
<comment type="similarity">
    <text evidence="6">Belongs to the TRAFAC class myosin-kinesin ATPase superfamily. Myosin family.</text>
</comment>
<evidence type="ECO:0000256" key="4">
    <source>
        <dbReference type="ARBA" id="ARBA00023175"/>
    </source>
</evidence>
<keyword evidence="5 6" id="KW-0009">Actin-binding</keyword>
<dbReference type="GeneID" id="40328711"/>
<proteinExistence type="inferred from homology"/>
<comment type="caution">
    <text evidence="6">Lacks conserved residue(s) required for the propagation of feature annotation.</text>
</comment>
<sequence>MFDQKNTGIISVLDGKCHFKRGTVERFTLILLETWARKGKCFVQPTSIVRNRFGANHYAAFVNYNTEEWLEKKTGGVREEAYQCILSFGGPFIWTLTPKDFTSDKCKQRVTFRFKAQLADLLVDLESTETQFIRCITPNVEASPSTLNNCLKSPGMPCTPLGGAILANIFVSSCRRQRSSYTSKKNFKFAATNFLIYH</sequence>
<organism evidence="8 9">
    <name type="scientific">Trypanosoma rangeli</name>
    <dbReference type="NCBI Taxonomy" id="5698"/>
    <lineage>
        <taxon>Eukaryota</taxon>
        <taxon>Discoba</taxon>
        <taxon>Euglenozoa</taxon>
        <taxon>Kinetoplastea</taxon>
        <taxon>Metakinetoplastina</taxon>
        <taxon>Trypanosomatida</taxon>
        <taxon>Trypanosomatidae</taxon>
        <taxon>Trypanosoma</taxon>
        <taxon>Herpetosoma</taxon>
    </lineage>
</organism>
<evidence type="ECO:0000256" key="3">
    <source>
        <dbReference type="ARBA" id="ARBA00023123"/>
    </source>
</evidence>
<dbReference type="GO" id="GO:0000146">
    <property type="term" value="F:microfilament motor activity"/>
    <property type="evidence" value="ECO:0007669"/>
    <property type="project" value="TreeGrafter"/>
</dbReference>
<dbReference type="GO" id="GO:0005737">
    <property type="term" value="C:cytoplasm"/>
    <property type="evidence" value="ECO:0007669"/>
    <property type="project" value="TreeGrafter"/>
</dbReference>
<dbReference type="OrthoDB" id="8878146at2759"/>
<dbReference type="InterPro" id="IPR036961">
    <property type="entry name" value="Kinesin_motor_dom_sf"/>
</dbReference>
<dbReference type="Pfam" id="PF00063">
    <property type="entry name" value="Myosin_head"/>
    <property type="match status" value="1"/>
</dbReference>
<evidence type="ECO:0000313" key="9">
    <source>
        <dbReference type="Proteomes" id="UP000283634"/>
    </source>
</evidence>
<comment type="caution">
    <text evidence="8">The sequence shown here is derived from an EMBL/GenBank/DDBJ whole genome shotgun (WGS) entry which is preliminary data.</text>
</comment>
<dbReference type="GO" id="GO:0051015">
    <property type="term" value="F:actin filament binding"/>
    <property type="evidence" value="ECO:0007669"/>
    <property type="project" value="TreeGrafter"/>
</dbReference>
<keyword evidence="4" id="KW-0505">Motor protein</keyword>
<reference evidence="8 9" key="1">
    <citation type="journal article" date="2018" name="BMC Genomics">
        <title>Genomic comparison of Trypanosoma conorhini and Trypanosoma rangeli to Trypanosoma cruzi strains of high and low virulence.</title>
        <authorList>
            <person name="Bradwell K.R."/>
            <person name="Koparde V.N."/>
            <person name="Matveyev A.V."/>
            <person name="Serrano M.G."/>
            <person name="Alves J.M."/>
            <person name="Parikh H."/>
            <person name="Huang B."/>
            <person name="Lee V."/>
            <person name="Espinosa-Alvarez O."/>
            <person name="Ortiz P.A."/>
            <person name="Costa-Martins A.G."/>
            <person name="Teixeira M.M."/>
            <person name="Buck G.A."/>
        </authorList>
    </citation>
    <scope>NUCLEOTIDE SEQUENCE [LARGE SCALE GENOMIC DNA]</scope>
    <source>
        <strain evidence="8 9">AM80</strain>
    </source>
</reference>
<dbReference type="Gene3D" id="3.40.850.10">
    <property type="entry name" value="Kinesin motor domain"/>
    <property type="match status" value="1"/>
</dbReference>
<dbReference type="InterPro" id="IPR027417">
    <property type="entry name" value="P-loop_NTPase"/>
</dbReference>
<dbReference type="AlphaFoldDB" id="A0A3R7KET4"/>
<keyword evidence="1" id="KW-0547">Nucleotide-binding</keyword>
<dbReference type="Proteomes" id="UP000283634">
    <property type="component" value="Unassembled WGS sequence"/>
</dbReference>
<evidence type="ECO:0000256" key="5">
    <source>
        <dbReference type="ARBA" id="ARBA00023203"/>
    </source>
</evidence>
<dbReference type="RefSeq" id="XP_029238460.1">
    <property type="nucleotide sequence ID" value="XM_029381692.1"/>
</dbReference>
<protein>
    <submittedName>
        <fullName evidence="8">Myosin heavy chain</fullName>
    </submittedName>
</protein>
<evidence type="ECO:0000313" key="8">
    <source>
        <dbReference type="EMBL" id="RNF05058.1"/>
    </source>
</evidence>
<dbReference type="InterPro" id="IPR001609">
    <property type="entry name" value="Myosin_head_motor_dom-like"/>
</dbReference>
<dbReference type="GO" id="GO:0016459">
    <property type="term" value="C:myosin complex"/>
    <property type="evidence" value="ECO:0007669"/>
    <property type="project" value="UniProtKB-KW"/>
</dbReference>
<gene>
    <name evidence="8" type="ORF">TraAM80_04778</name>
</gene>
<feature type="domain" description="Myosin motor" evidence="7">
    <location>
        <begin position="1"/>
        <end position="198"/>
    </location>
</feature>
<dbReference type="GO" id="GO:0007015">
    <property type="term" value="P:actin filament organization"/>
    <property type="evidence" value="ECO:0007669"/>
    <property type="project" value="TreeGrafter"/>
</dbReference>
<keyword evidence="2" id="KW-0067">ATP-binding</keyword>
<dbReference type="GO" id="GO:0016020">
    <property type="term" value="C:membrane"/>
    <property type="evidence" value="ECO:0007669"/>
    <property type="project" value="TreeGrafter"/>
</dbReference>
<dbReference type="SUPFAM" id="SSF52540">
    <property type="entry name" value="P-loop containing nucleoside triphosphate hydrolases"/>
    <property type="match status" value="1"/>
</dbReference>
<keyword evidence="3 6" id="KW-0518">Myosin</keyword>
<name>A0A3R7KET4_TRYRA</name>
<dbReference type="PROSITE" id="PS51456">
    <property type="entry name" value="MYOSIN_MOTOR"/>
    <property type="match status" value="1"/>
</dbReference>
<evidence type="ECO:0000256" key="1">
    <source>
        <dbReference type="ARBA" id="ARBA00022741"/>
    </source>
</evidence>
<accession>A0A3R7KET4</accession>
<dbReference type="PANTHER" id="PTHR13140:SF706">
    <property type="entry name" value="DILUTE CLASS UNCONVENTIONAL MYOSIN, ISOFORM C"/>
    <property type="match status" value="1"/>
</dbReference>
<evidence type="ECO:0000256" key="6">
    <source>
        <dbReference type="PROSITE-ProRule" id="PRU00782"/>
    </source>
</evidence>
<evidence type="ECO:0000259" key="7">
    <source>
        <dbReference type="PROSITE" id="PS51456"/>
    </source>
</evidence>
<dbReference type="EMBL" id="MKGL01000145">
    <property type="protein sequence ID" value="RNF05058.1"/>
    <property type="molecule type" value="Genomic_DNA"/>
</dbReference>
<dbReference type="Gene3D" id="1.20.58.530">
    <property type="match status" value="1"/>
</dbReference>
<dbReference type="Gene3D" id="1.20.120.720">
    <property type="entry name" value="Myosin VI head, motor domain, U50 subdomain"/>
    <property type="match status" value="1"/>
</dbReference>
<keyword evidence="9" id="KW-1185">Reference proteome</keyword>
<dbReference type="GO" id="GO:0005524">
    <property type="term" value="F:ATP binding"/>
    <property type="evidence" value="ECO:0007669"/>
    <property type="project" value="UniProtKB-KW"/>
</dbReference>
<evidence type="ECO:0000256" key="2">
    <source>
        <dbReference type="ARBA" id="ARBA00022840"/>
    </source>
</evidence>